<evidence type="ECO:0000313" key="1">
    <source>
        <dbReference type="EMBL" id="TVO36205.1"/>
    </source>
</evidence>
<comment type="caution">
    <text evidence="1">The sequence shown here is derived from an EMBL/GenBank/DDBJ whole genome shotgun (WGS) entry which is preliminary data.</text>
</comment>
<name>A0A557P6B8_9VIBR</name>
<dbReference type="EMBL" id="VMKJ01000018">
    <property type="protein sequence ID" value="TVO36205.1"/>
    <property type="molecule type" value="Genomic_DNA"/>
</dbReference>
<dbReference type="Proteomes" id="UP000319828">
    <property type="component" value="Unassembled WGS sequence"/>
</dbReference>
<dbReference type="AlphaFoldDB" id="A0A557P6B8"/>
<sequence>MKKHKDSKHNRNIKLIEINEKVLTLSPPAIALFRKMLLREEAETRKAFEVVAHWSKPENEEFEHMAERNSIKPLTELENFIRTQEMMNLYKRKKQQQKAK</sequence>
<reference evidence="1 2" key="1">
    <citation type="submission" date="2019-07" db="EMBL/GenBank/DDBJ databases">
        <title>The draft genome sequence of Vibrio algivorus M1486.</title>
        <authorList>
            <person name="Meng X."/>
        </authorList>
    </citation>
    <scope>NUCLEOTIDE SEQUENCE [LARGE SCALE GENOMIC DNA]</scope>
    <source>
        <strain evidence="1 2">M1486</strain>
    </source>
</reference>
<protein>
    <submittedName>
        <fullName evidence="1">Uncharacterized protein</fullName>
    </submittedName>
</protein>
<evidence type="ECO:0000313" key="2">
    <source>
        <dbReference type="Proteomes" id="UP000319828"/>
    </source>
</evidence>
<proteinExistence type="predicted"/>
<gene>
    <name evidence="1" type="ORF">FOF44_09850</name>
</gene>
<dbReference type="RefSeq" id="WP_144388227.1">
    <property type="nucleotide sequence ID" value="NZ_CANNCB010000006.1"/>
</dbReference>
<organism evidence="1 2">
    <name type="scientific">Vibrio algivorus</name>
    <dbReference type="NCBI Taxonomy" id="1667024"/>
    <lineage>
        <taxon>Bacteria</taxon>
        <taxon>Pseudomonadati</taxon>
        <taxon>Pseudomonadota</taxon>
        <taxon>Gammaproteobacteria</taxon>
        <taxon>Vibrionales</taxon>
        <taxon>Vibrionaceae</taxon>
        <taxon>Vibrio</taxon>
    </lineage>
</organism>
<accession>A0A557P6B8</accession>